<protein>
    <submittedName>
        <fullName evidence="2">Uncharacterized protein</fullName>
    </submittedName>
</protein>
<sequence length="173" mass="19473">MLDISNGIIISGEDFIAILSYLLNLEYFDASYSVISDDVLINSYKTLAKLTNIIIIILCYTLVTSNGKNYIENKIQNVKVLIDRNTLGSGNTPDTPYNLKSNTVSSLKDQRTEPGKRGRKSLTSMFPNIVPTAKDFIEEHGYQADSRRRCDTARSSGVTLDQIKINLWIRFQV</sequence>
<evidence type="ECO:0000313" key="3">
    <source>
        <dbReference type="Proteomes" id="UP000683360"/>
    </source>
</evidence>
<comment type="caution">
    <text evidence="2">The sequence shown here is derived from an EMBL/GenBank/DDBJ whole genome shotgun (WGS) entry which is preliminary data.</text>
</comment>
<accession>A0A8S3UL26</accession>
<reference evidence="2" key="1">
    <citation type="submission" date="2021-03" db="EMBL/GenBank/DDBJ databases">
        <authorList>
            <person name="Bekaert M."/>
        </authorList>
    </citation>
    <scope>NUCLEOTIDE SEQUENCE</scope>
</reference>
<dbReference type="Proteomes" id="UP000683360">
    <property type="component" value="Unassembled WGS sequence"/>
</dbReference>
<keyword evidence="3" id="KW-1185">Reference proteome</keyword>
<evidence type="ECO:0000313" key="2">
    <source>
        <dbReference type="EMBL" id="CAG2243392.1"/>
    </source>
</evidence>
<feature type="region of interest" description="Disordered" evidence="1">
    <location>
        <begin position="100"/>
        <end position="121"/>
    </location>
</feature>
<organism evidence="2 3">
    <name type="scientific">Mytilus edulis</name>
    <name type="common">Blue mussel</name>
    <dbReference type="NCBI Taxonomy" id="6550"/>
    <lineage>
        <taxon>Eukaryota</taxon>
        <taxon>Metazoa</taxon>
        <taxon>Spiralia</taxon>
        <taxon>Lophotrochozoa</taxon>
        <taxon>Mollusca</taxon>
        <taxon>Bivalvia</taxon>
        <taxon>Autobranchia</taxon>
        <taxon>Pteriomorphia</taxon>
        <taxon>Mytilida</taxon>
        <taxon>Mytiloidea</taxon>
        <taxon>Mytilidae</taxon>
        <taxon>Mytilinae</taxon>
        <taxon>Mytilus</taxon>
    </lineage>
</organism>
<dbReference type="AlphaFoldDB" id="A0A8S3UL26"/>
<name>A0A8S3UL26_MYTED</name>
<gene>
    <name evidence="2" type="ORF">MEDL_55546</name>
</gene>
<proteinExistence type="predicted"/>
<dbReference type="EMBL" id="CAJPWZ010002701">
    <property type="protein sequence ID" value="CAG2243392.1"/>
    <property type="molecule type" value="Genomic_DNA"/>
</dbReference>
<evidence type="ECO:0000256" key="1">
    <source>
        <dbReference type="SAM" id="MobiDB-lite"/>
    </source>
</evidence>